<evidence type="ECO:0000313" key="3">
    <source>
        <dbReference type="Proteomes" id="UP000199337"/>
    </source>
</evidence>
<accession>A0A1I2PID1</accession>
<proteinExistence type="predicted"/>
<feature type="coiled-coil region" evidence="1">
    <location>
        <begin position="427"/>
        <end position="607"/>
    </location>
</feature>
<feature type="coiled-coil region" evidence="1">
    <location>
        <begin position="1000"/>
        <end position="1085"/>
    </location>
</feature>
<evidence type="ECO:0000313" key="2">
    <source>
        <dbReference type="EMBL" id="SFG15848.1"/>
    </source>
</evidence>
<evidence type="ECO:0000256" key="1">
    <source>
        <dbReference type="SAM" id="Coils"/>
    </source>
</evidence>
<reference evidence="3" key="1">
    <citation type="submission" date="2016-10" db="EMBL/GenBank/DDBJ databases">
        <authorList>
            <person name="Varghese N."/>
            <person name="Submissions S."/>
        </authorList>
    </citation>
    <scope>NUCLEOTIDE SEQUENCE [LARGE SCALE GENOMIC DNA]</scope>
    <source>
        <strain evidence="3">DSM 17038</strain>
    </source>
</reference>
<feature type="coiled-coil region" evidence="1">
    <location>
        <begin position="784"/>
        <end position="843"/>
    </location>
</feature>
<feature type="coiled-coil region" evidence="1">
    <location>
        <begin position="1128"/>
        <end position="1155"/>
    </location>
</feature>
<keyword evidence="1" id="KW-0175">Coiled coil</keyword>
<organism evidence="2 3">
    <name type="scientific">Desulfotruncus arcticus DSM 17038</name>
    <dbReference type="NCBI Taxonomy" id="1121424"/>
    <lineage>
        <taxon>Bacteria</taxon>
        <taxon>Bacillati</taxon>
        <taxon>Bacillota</taxon>
        <taxon>Clostridia</taxon>
        <taxon>Eubacteriales</taxon>
        <taxon>Desulfallaceae</taxon>
        <taxon>Desulfotruncus</taxon>
    </lineage>
</organism>
<feature type="coiled-coil region" evidence="1">
    <location>
        <begin position="298"/>
        <end position="402"/>
    </location>
</feature>
<keyword evidence="3" id="KW-1185">Reference proteome</keyword>
<sequence length="1482" mass="174252">MPAISKIRFTNVIYEGGAKRYNDDIFQFDGYNGIILLENGGGKTVFIQAAIQAVLPHQDLAERKIKDTLLLQGSSAHVAIEWIINEHPRRYAVTAVTLFIRNDNLDSYRYVYEYEAGGSGAIEDLPFVREGKTGEKRPAAAGEMQDYYYEMTRKSMLAQTFPTISAYHQYIENSFKIIPSQWKKIVDINGAEGEVEGFFEGCKTTTQLVDQLLIPTVEEALAGNGAKDFVELFDKQRSHFKEHKRLQKQLEENKSIEERVNFFVEHYQNLHREQQKWLRDKQRAKAFFELTTAEKGANERQQQELTGKYEQLKAAKETLKRKRKSFEIRKLEQEQEQLKAAYLDAREQYLEYQNQLKNIELRYQSLEIAQIRKKIREYGEYKTELEKQLQQLEQSPAAAELEQELIQVMRELKGYFVTEEQKIAAVLNARQEQLARYEENKDKLESELKQLGEKEIEIAGKLASYTEKINSAAGRMDKLRIKILINPDQEQVEAVLPQLKKEAEELEKNQWDFHKKLNELAQDKSNLDQLIRQKREDAGQLTAKATKVSSALQNIKAAEEHLKEQLMQRNPEFARYNSLYTDEASINAQVEEKVEYLYKEKQTLLNKERLAYRFIDDYQDSETFTADPLLEKLVHGWQSQFPYLELGSSFIERAYAARPDIAADTFLLWPMALITSEDDTEKLIKKLALQRKRFTHPVLVLSSRQARSFLDGLETDLTFVEPQDWQLNIYKDKFSAWKERLTGEAEEIRQQREQCDETYNSWTVLLANTRDFYNRYPYAQFAGLKQSQVALAEQQEKVKQELQQAESRLKKADEEKDLYQKRLQEAERNKNDVERRIADAGEYLEQKAVMENARKEKYEWLQEQEHNQTAKEKSNNNYRLLTNAMEEFKLGTGEIKNELKSLKSDEDYKRVQNAQHLTPIFSQVLLTTLKERKKNTEALLRKEQNNRQNILDHIEKCNRDLSDQKHQLELKQTSADEGVDWDMEFPANGNEELLNLAGRKKDHEKKFKPVRANYEKLEKELNIKESELKIRQTDFNRDFSPHPVDLFHEPLNMVPEKLREEEKELQEQQQELDGEQAKLQKEHSKLVDAYNQLNGKNERFGFLSEDIEAAILEGKIIANYAYQRKQMLENLFKQLDEGEQNVSRLQDQINDRRQRLVDYCNQEVRDIRMREDVKAGLRNRKTYAEVIEWHGRMQKRIQSIITIIEKDLRNHNIEMEQFIAYLHGHLNRIKEELEQIPKKTKVKVDDKWKEIYLFSVPGWHEEEGKEELRRQIYWMLGELEDGRFKDESGQEDEAKVRKAIEKWIQSKQLLRAVMKNETIKIKCRKVSNDGKVSGGIYSWEESNRWSGGEKWSKNMTLFLGILNYLAEKRQYVNQNVKRYSSVIVDNPFGKASSDHVLEPVFFVAEQLGFQIIALTAHTDGNFIRKYFPVVYSCRLRQAQGSDKLIMTKEKELKKAYFKDHDPEALERLGEYKQLTLFDLDSY</sequence>
<protein>
    <submittedName>
        <fullName evidence="2">Chromosome segregation ATPase</fullName>
    </submittedName>
</protein>
<feature type="coiled-coil region" evidence="1">
    <location>
        <begin position="926"/>
        <end position="971"/>
    </location>
</feature>
<gene>
    <name evidence="2" type="ORF">SAMN05660649_00917</name>
</gene>
<dbReference type="OrthoDB" id="9815057at2"/>
<dbReference type="EMBL" id="FOOX01000002">
    <property type="protein sequence ID" value="SFG15848.1"/>
    <property type="molecule type" value="Genomic_DNA"/>
</dbReference>
<dbReference type="STRING" id="341036.SAMN05660649_00917"/>
<dbReference type="RefSeq" id="WP_092469122.1">
    <property type="nucleotide sequence ID" value="NZ_FOOX01000002.1"/>
</dbReference>
<name>A0A1I2PID1_9FIRM</name>
<dbReference type="Proteomes" id="UP000199337">
    <property type="component" value="Unassembled WGS sequence"/>
</dbReference>